<dbReference type="MEROPS" id="M10.A04"/>
<dbReference type="GO" id="GO:0008270">
    <property type="term" value="F:zinc ion binding"/>
    <property type="evidence" value="ECO:0007669"/>
    <property type="project" value="InterPro"/>
</dbReference>
<keyword evidence="4" id="KW-0862">Zinc</keyword>
<feature type="signal peptide" evidence="5">
    <location>
        <begin position="1"/>
        <end position="31"/>
    </location>
</feature>
<keyword evidence="3" id="KW-0378">Hydrolase</keyword>
<gene>
    <name evidence="7" type="ORF">QD47_00080</name>
</gene>
<evidence type="ECO:0000256" key="2">
    <source>
        <dbReference type="ARBA" id="ARBA00022723"/>
    </source>
</evidence>
<evidence type="ECO:0000256" key="4">
    <source>
        <dbReference type="ARBA" id="ARBA00022833"/>
    </source>
</evidence>
<comment type="caution">
    <text evidence="7">The sequence shown here is derived from an EMBL/GenBank/DDBJ whole genome shotgun (WGS) entry which is preliminary data.</text>
</comment>
<evidence type="ECO:0000313" key="7">
    <source>
        <dbReference type="EMBL" id="KJD47628.1"/>
    </source>
</evidence>
<keyword evidence="5" id="KW-0732">Signal</keyword>
<dbReference type="GO" id="GO:0006508">
    <property type="term" value="P:proteolysis"/>
    <property type="evidence" value="ECO:0007669"/>
    <property type="project" value="UniProtKB-KW"/>
</dbReference>
<dbReference type="PATRIC" id="fig|159743.3.peg.17"/>
<dbReference type="InterPro" id="IPR024079">
    <property type="entry name" value="MetalloPept_cat_dom_sf"/>
</dbReference>
<evidence type="ECO:0000259" key="6">
    <source>
        <dbReference type="Pfam" id="PF00413"/>
    </source>
</evidence>
<accession>A0A0D7X9C3</accession>
<dbReference type="EMBL" id="JTHP01000001">
    <property type="protein sequence ID" value="KJD47628.1"/>
    <property type="molecule type" value="Genomic_DNA"/>
</dbReference>
<reference evidence="7 8" key="1">
    <citation type="submission" date="2014-11" db="EMBL/GenBank/DDBJ databases">
        <title>Draft Genome Sequences of Paenibacillus polymyxa NRRL B-30509 and Paenibacillus terrae NRRL B-30644, Strains from a Poultry Environment that Produce Tridecaptin A and Paenicidins.</title>
        <authorList>
            <person name="van Belkum M.J."/>
            <person name="Lohans C.T."/>
            <person name="Vederas J.C."/>
        </authorList>
    </citation>
    <scope>NUCLEOTIDE SEQUENCE [LARGE SCALE GENOMIC DNA]</scope>
    <source>
        <strain evidence="7 8">NRRL B-30644</strain>
    </source>
</reference>
<dbReference type="Gene3D" id="3.40.390.10">
    <property type="entry name" value="Collagenase (Catalytic Domain)"/>
    <property type="match status" value="1"/>
</dbReference>
<evidence type="ECO:0000256" key="1">
    <source>
        <dbReference type="ARBA" id="ARBA00022670"/>
    </source>
</evidence>
<protein>
    <submittedName>
        <fullName evidence="7">Cell surface protein</fullName>
    </submittedName>
</protein>
<dbReference type="Pfam" id="PF00413">
    <property type="entry name" value="Peptidase_M10"/>
    <property type="match status" value="1"/>
</dbReference>
<feature type="domain" description="Peptidase M10 metallopeptidase" evidence="6">
    <location>
        <begin position="118"/>
        <end position="161"/>
    </location>
</feature>
<dbReference type="Proteomes" id="UP000032534">
    <property type="component" value="Unassembled WGS sequence"/>
</dbReference>
<feature type="chain" id="PRO_5002326398" evidence="5">
    <location>
        <begin position="32"/>
        <end position="170"/>
    </location>
</feature>
<keyword evidence="2" id="KW-0479">Metal-binding</keyword>
<organism evidence="7 8">
    <name type="scientific">Paenibacillus terrae</name>
    <dbReference type="NCBI Taxonomy" id="159743"/>
    <lineage>
        <taxon>Bacteria</taxon>
        <taxon>Bacillati</taxon>
        <taxon>Bacillota</taxon>
        <taxon>Bacilli</taxon>
        <taxon>Bacillales</taxon>
        <taxon>Paenibacillaceae</taxon>
        <taxon>Paenibacillus</taxon>
    </lineage>
</organism>
<keyword evidence="8" id="KW-1185">Reference proteome</keyword>
<dbReference type="GO" id="GO:0004222">
    <property type="term" value="F:metalloendopeptidase activity"/>
    <property type="evidence" value="ECO:0007669"/>
    <property type="project" value="InterPro"/>
</dbReference>
<name>A0A0D7X9C3_9BACL</name>
<dbReference type="InterPro" id="IPR001818">
    <property type="entry name" value="Pept_M10_metallopeptidase"/>
</dbReference>
<dbReference type="AlphaFoldDB" id="A0A0D7X9C3"/>
<evidence type="ECO:0000313" key="8">
    <source>
        <dbReference type="Proteomes" id="UP000032534"/>
    </source>
</evidence>
<proteinExistence type="predicted"/>
<evidence type="ECO:0000256" key="3">
    <source>
        <dbReference type="ARBA" id="ARBA00022801"/>
    </source>
</evidence>
<keyword evidence="1" id="KW-0645">Protease</keyword>
<dbReference type="GO" id="GO:0031012">
    <property type="term" value="C:extracellular matrix"/>
    <property type="evidence" value="ECO:0007669"/>
    <property type="project" value="InterPro"/>
</dbReference>
<evidence type="ECO:0000256" key="5">
    <source>
        <dbReference type="SAM" id="SignalP"/>
    </source>
</evidence>
<sequence length="170" mass="18798">MHKVTKKIVTIAALTILSLHSSLFFSLQASAATTSLLSWDLVDSTKHLEWGGSTAYQNSFNAGVNTWENYKFGIIRPDYVSTIEDVTLSDYYEVSTTAGVTSSAGTLKFNEYRMNTYSSNQKQNVATHELGHALGLGHNTSSDVMYMYVTSITTLSANDKASYDLAYKKY</sequence>
<dbReference type="SUPFAM" id="SSF55486">
    <property type="entry name" value="Metalloproteases ('zincins'), catalytic domain"/>
    <property type="match status" value="1"/>
</dbReference>